<dbReference type="Proteomes" id="UP000070188">
    <property type="component" value="Unassembled WGS sequence"/>
</dbReference>
<comment type="caution">
    <text evidence="1">The sequence shown here is derived from an EMBL/GenBank/DDBJ whole genome shotgun (WGS) entry which is preliminary data.</text>
</comment>
<keyword evidence="2" id="KW-1185">Reference proteome</keyword>
<sequence length="73" mass="8012">MLAALPERDVQRLVRYQVSPHLCELLRLGWIGHFDKPDGGDDHSGPIADRNCLGGSHSGSAYGVEVLRFVRVA</sequence>
<protein>
    <submittedName>
        <fullName evidence="1">Uncharacterized protein</fullName>
    </submittedName>
</protein>
<gene>
    <name evidence="1" type="ORF">LI90_191</name>
</gene>
<name>A0A132ML29_9ACTN</name>
<evidence type="ECO:0000313" key="2">
    <source>
        <dbReference type="Proteomes" id="UP000070188"/>
    </source>
</evidence>
<organism evidence="1 2">
    <name type="scientific">Carbonactinospora thermoautotrophica</name>
    <dbReference type="NCBI Taxonomy" id="1469144"/>
    <lineage>
        <taxon>Bacteria</taxon>
        <taxon>Bacillati</taxon>
        <taxon>Actinomycetota</taxon>
        <taxon>Actinomycetes</taxon>
        <taxon>Kitasatosporales</taxon>
        <taxon>Carbonactinosporaceae</taxon>
        <taxon>Carbonactinospora</taxon>
    </lineage>
</organism>
<dbReference type="AlphaFoldDB" id="A0A132ML29"/>
<dbReference type="EMBL" id="LAXD01000001">
    <property type="protein sequence ID" value="KWW98564.1"/>
    <property type="molecule type" value="Genomic_DNA"/>
</dbReference>
<proteinExistence type="predicted"/>
<evidence type="ECO:0000313" key="1">
    <source>
        <dbReference type="EMBL" id="KWW98564.1"/>
    </source>
</evidence>
<accession>A0A132ML29</accession>
<reference evidence="2" key="1">
    <citation type="submission" date="2015-04" db="EMBL/GenBank/DDBJ databases">
        <title>Physiological reanalysis, assessment of diazotrophy, and genome sequences of multiple isolates of Streptomyces thermoautotrophicus.</title>
        <authorList>
            <person name="MacKellar D.C."/>
            <person name="Lieber L."/>
            <person name="Norman J."/>
            <person name="Bolger A."/>
            <person name="Tobin C."/>
            <person name="Murray J.W."/>
            <person name="Chang R."/>
            <person name="Ford T."/>
            <person name="Nguyen P.Q."/>
            <person name="Woodward J."/>
            <person name="Permingeat H."/>
            <person name="Joshi N.S."/>
            <person name="Silver P.A."/>
            <person name="Usadel B."/>
            <person name="Rutherford A.W."/>
            <person name="Friesen M."/>
            <person name="Prell J."/>
        </authorList>
    </citation>
    <scope>NUCLEOTIDE SEQUENCE [LARGE SCALE GENOMIC DNA]</scope>
    <source>
        <strain evidence="2">H1</strain>
    </source>
</reference>